<dbReference type="RefSeq" id="WP_191040512.1">
    <property type="nucleotide sequence ID" value="NZ_JACXAA010000006.1"/>
</dbReference>
<evidence type="ECO:0000256" key="5">
    <source>
        <dbReference type="ARBA" id="ARBA00023237"/>
    </source>
</evidence>
<dbReference type="Pfam" id="PF14322">
    <property type="entry name" value="SusD-like_3"/>
    <property type="match status" value="1"/>
</dbReference>
<evidence type="ECO:0000259" key="6">
    <source>
        <dbReference type="Pfam" id="PF07980"/>
    </source>
</evidence>
<protein>
    <submittedName>
        <fullName evidence="8">RagB/SusD family nutrient uptake outer membrane protein</fullName>
    </submittedName>
</protein>
<dbReference type="CDD" id="cd08977">
    <property type="entry name" value="SusD"/>
    <property type="match status" value="1"/>
</dbReference>
<name>A0A927B3E6_9BACT</name>
<evidence type="ECO:0000256" key="4">
    <source>
        <dbReference type="ARBA" id="ARBA00023136"/>
    </source>
</evidence>
<comment type="subcellular location">
    <subcellularLocation>
        <location evidence="1">Cell outer membrane</location>
    </subcellularLocation>
</comment>
<comment type="similarity">
    <text evidence="2">Belongs to the SusD family.</text>
</comment>
<evidence type="ECO:0000256" key="3">
    <source>
        <dbReference type="ARBA" id="ARBA00022729"/>
    </source>
</evidence>
<gene>
    <name evidence="8" type="ORF">IC230_18465</name>
</gene>
<evidence type="ECO:0000313" key="8">
    <source>
        <dbReference type="EMBL" id="MBD2754894.1"/>
    </source>
</evidence>
<dbReference type="Pfam" id="PF07980">
    <property type="entry name" value="SusD_RagB"/>
    <property type="match status" value="1"/>
</dbReference>
<dbReference type="GO" id="GO:0009279">
    <property type="term" value="C:cell outer membrane"/>
    <property type="evidence" value="ECO:0007669"/>
    <property type="project" value="UniProtKB-SubCell"/>
</dbReference>
<dbReference type="SUPFAM" id="SSF48452">
    <property type="entry name" value="TPR-like"/>
    <property type="match status" value="1"/>
</dbReference>
<accession>A0A927B3E6</accession>
<dbReference type="AlphaFoldDB" id="A0A927B3E6"/>
<dbReference type="Proteomes" id="UP000653797">
    <property type="component" value="Unassembled WGS sequence"/>
</dbReference>
<evidence type="ECO:0000313" key="9">
    <source>
        <dbReference type="Proteomes" id="UP000653797"/>
    </source>
</evidence>
<evidence type="ECO:0000256" key="1">
    <source>
        <dbReference type="ARBA" id="ARBA00004442"/>
    </source>
</evidence>
<dbReference type="InterPro" id="IPR011990">
    <property type="entry name" value="TPR-like_helical_dom_sf"/>
</dbReference>
<dbReference type="InterPro" id="IPR012944">
    <property type="entry name" value="SusD_RagB_dom"/>
</dbReference>
<organism evidence="8 9">
    <name type="scientific">Spirosoma validum</name>
    <dbReference type="NCBI Taxonomy" id="2771355"/>
    <lineage>
        <taxon>Bacteria</taxon>
        <taxon>Pseudomonadati</taxon>
        <taxon>Bacteroidota</taxon>
        <taxon>Cytophagia</taxon>
        <taxon>Cytophagales</taxon>
        <taxon>Cytophagaceae</taxon>
        <taxon>Spirosoma</taxon>
    </lineage>
</organism>
<keyword evidence="9" id="KW-1185">Reference proteome</keyword>
<keyword evidence="4" id="KW-0472">Membrane</keyword>
<keyword evidence="3" id="KW-0732">Signal</keyword>
<feature type="domain" description="SusD-like N-terminal" evidence="7">
    <location>
        <begin position="26"/>
        <end position="220"/>
    </location>
</feature>
<proteinExistence type="inferred from homology"/>
<keyword evidence="5" id="KW-0998">Cell outer membrane</keyword>
<evidence type="ECO:0000256" key="2">
    <source>
        <dbReference type="ARBA" id="ARBA00006275"/>
    </source>
</evidence>
<evidence type="ECO:0000259" key="7">
    <source>
        <dbReference type="Pfam" id="PF14322"/>
    </source>
</evidence>
<dbReference type="InterPro" id="IPR033985">
    <property type="entry name" value="SusD-like_N"/>
</dbReference>
<comment type="caution">
    <text evidence="8">The sequence shown here is derived from an EMBL/GenBank/DDBJ whole genome shotgun (WGS) entry which is preliminary data.</text>
</comment>
<sequence>MKITYIIPVLLTILLGALSGCDKLLEEVPPAKYQIATLNKPLLDAFVIGAYEPLSRSRGRLWESTLTRDVEGCAEYCQLPAGGGTNYMNYNFEPQRGDNTARWTTFYEAIGKANLILKTIDDDQSLGTDIKAPFKGEALFIRSTCYWWLTRMFGAVPLRLIPIQNSNDTALPLSDSKTVIDQIIKDLTFCEAILPLKVAEANTGRATQGAAKMMLAEIYLWNKDYTNARAKAKEVIDNKAKYGYDLVRSLETLYSPTAPTNSEEIFAIKFSQQKALGSFLPTYAFEGRALQAGLAARGISALMVRNAPLVRDWDKRDLRRSWNLIDTITISGVKLRANMIPDASYMFGKYRDGAAPEETAAGNDFYLYRFADAYLIFAEAENQLNGPTSAAYDAVNQVRRRGYGVDLSRTSTVADFPAGLSKTAFDDLIFQERGYEFMYECKRWWDMVRTGRADAVAKAAGKTPTGGSITRFTYFIPDVELTNNPLIK</sequence>
<dbReference type="PROSITE" id="PS51257">
    <property type="entry name" value="PROKAR_LIPOPROTEIN"/>
    <property type="match status" value="1"/>
</dbReference>
<reference evidence="8" key="1">
    <citation type="submission" date="2020-09" db="EMBL/GenBank/DDBJ databases">
        <authorList>
            <person name="Kim M.K."/>
        </authorList>
    </citation>
    <scope>NUCLEOTIDE SEQUENCE</scope>
    <source>
        <strain evidence="8">BT704</strain>
    </source>
</reference>
<dbReference type="EMBL" id="JACXAA010000006">
    <property type="protein sequence ID" value="MBD2754894.1"/>
    <property type="molecule type" value="Genomic_DNA"/>
</dbReference>
<feature type="domain" description="RagB/SusD" evidence="6">
    <location>
        <begin position="344"/>
        <end position="462"/>
    </location>
</feature>
<dbReference type="Gene3D" id="1.25.40.390">
    <property type="match status" value="1"/>
</dbReference>